<sequence>MDHSLFIKCGCGRPKGSVRSGCFGRLLKYVAGSESAVAESESSPLVTPPRVAILEVKLILPIGDQSSVSGPVSPAVERASLNPVVPPPYPAPPSFAGYPSAGYPPFPYPYTYPPPTINTDPHYAAFLAFLRQAPQIAQPSWFNTAPATSPVLPARYSIALLAVLEIWSLRSHAYSYGPLDTCHLESCSFRGLADIIVFGSREAIVVLSGEVEGCLFIKIEDNDDLFPFLFDNRPGPFSVKKGKRVLKRDLQSYFRLSASPFTAFI</sequence>
<accession>A0A4Y8CFC1</accession>
<gene>
    <name evidence="1" type="ORF">BOTCAL_0916g00020</name>
</gene>
<comment type="caution">
    <text evidence="1">The sequence shown here is derived from an EMBL/GenBank/DDBJ whole genome shotgun (WGS) entry which is preliminary data.</text>
</comment>
<keyword evidence="2" id="KW-1185">Reference proteome</keyword>
<evidence type="ECO:0000313" key="2">
    <source>
        <dbReference type="Proteomes" id="UP000297299"/>
    </source>
</evidence>
<protein>
    <submittedName>
        <fullName evidence="1">Uncharacterized protein</fullName>
    </submittedName>
</protein>
<name>A0A4Y8CFC1_9HELO</name>
<dbReference type="AlphaFoldDB" id="A0A4Y8CFC1"/>
<reference evidence="1 2" key="1">
    <citation type="submission" date="2017-11" db="EMBL/GenBank/DDBJ databases">
        <title>Comparative genomics of Botrytis spp.</title>
        <authorList>
            <person name="Valero-Jimenez C.A."/>
            <person name="Tapia P."/>
            <person name="Veloso J."/>
            <person name="Silva-Moreno E."/>
            <person name="Staats M."/>
            <person name="Valdes J.H."/>
            <person name="Van Kan J.A.L."/>
        </authorList>
    </citation>
    <scope>NUCLEOTIDE SEQUENCE [LARGE SCALE GENOMIC DNA]</scope>
    <source>
        <strain evidence="1 2">MUCL2830</strain>
    </source>
</reference>
<evidence type="ECO:0000313" key="1">
    <source>
        <dbReference type="EMBL" id="TEY29900.1"/>
    </source>
</evidence>
<dbReference type="Proteomes" id="UP000297299">
    <property type="component" value="Unassembled WGS sequence"/>
</dbReference>
<organism evidence="1 2">
    <name type="scientific">Botryotinia calthae</name>
    <dbReference type="NCBI Taxonomy" id="38488"/>
    <lineage>
        <taxon>Eukaryota</taxon>
        <taxon>Fungi</taxon>
        <taxon>Dikarya</taxon>
        <taxon>Ascomycota</taxon>
        <taxon>Pezizomycotina</taxon>
        <taxon>Leotiomycetes</taxon>
        <taxon>Helotiales</taxon>
        <taxon>Sclerotiniaceae</taxon>
        <taxon>Botryotinia</taxon>
    </lineage>
</organism>
<dbReference type="EMBL" id="PHWZ01000912">
    <property type="protein sequence ID" value="TEY29900.1"/>
    <property type="molecule type" value="Genomic_DNA"/>
</dbReference>
<proteinExistence type="predicted"/>